<evidence type="ECO:0008006" key="4">
    <source>
        <dbReference type="Google" id="ProtNLM"/>
    </source>
</evidence>
<dbReference type="AlphaFoldDB" id="A0AAV2Z893"/>
<organism evidence="2 3">
    <name type="scientific">Lagenidium giganteum</name>
    <dbReference type="NCBI Taxonomy" id="4803"/>
    <lineage>
        <taxon>Eukaryota</taxon>
        <taxon>Sar</taxon>
        <taxon>Stramenopiles</taxon>
        <taxon>Oomycota</taxon>
        <taxon>Peronosporomycetes</taxon>
        <taxon>Pythiales</taxon>
        <taxon>Pythiaceae</taxon>
    </lineage>
</organism>
<feature type="region of interest" description="Disordered" evidence="1">
    <location>
        <begin position="258"/>
        <end position="278"/>
    </location>
</feature>
<protein>
    <recommendedName>
        <fullName evidence="4">M96 mating-specific protein family</fullName>
    </recommendedName>
</protein>
<sequence>MAEMSSPVSMDATNLADVDALSLMSLMENTVNDRTSSSYSAFAPLMAPDLDCNVHETEALLQLLDDGRPEPAVATAPKPTKKRSRNPSRERLQQELAYLRAKVVELEDKLSVLQKGKAVAATTSVNSSDGCAATDSTCLPTALQCLSATRVWKRIAQRQLHERDRALTENARLKEMLQMQIQLAKGLELMLLKPVQSAAAACAEHAHLIKRPRCANDSDIYNTLVGQLDTLYDELDEVFAANGLAESTSDLHSVRVLGVPNDGDDTTTKDEGDPSGESSVNMDSFMIEMCDVNVVPFDMHITFSALWRSVAVDYAHEYEAHREVDPGTVQAKFSAKLTDATSGSKNAWSHARFAMRQVANEHRRVMVWSCDCDYVNIHDSEDARMLERGWVEVSHVLGEKGETMSVIKSCTRIMPWASDDDTNAESLHPARIGKLTDAVIGAHEDDMAFLQQAVENILIEEATSVTALDHLCPSAGATTKREGAEQ</sequence>
<reference evidence="2" key="1">
    <citation type="submission" date="2022-11" db="EMBL/GenBank/DDBJ databases">
        <authorList>
            <person name="Morgan W.R."/>
            <person name="Tartar A."/>
        </authorList>
    </citation>
    <scope>NUCLEOTIDE SEQUENCE</scope>
    <source>
        <strain evidence="2">ARSEF 373</strain>
    </source>
</reference>
<accession>A0AAV2Z893</accession>
<feature type="region of interest" description="Disordered" evidence="1">
    <location>
        <begin position="65"/>
        <end position="90"/>
    </location>
</feature>
<gene>
    <name evidence="2" type="ORF">N0F65_011182</name>
</gene>
<comment type="caution">
    <text evidence="2">The sequence shown here is derived from an EMBL/GenBank/DDBJ whole genome shotgun (WGS) entry which is preliminary data.</text>
</comment>
<keyword evidence="3" id="KW-1185">Reference proteome</keyword>
<reference evidence="2" key="2">
    <citation type="journal article" date="2023" name="Microbiol Resour">
        <title>Decontamination and Annotation of the Draft Genome Sequence of the Oomycete Lagenidium giganteum ARSEF 373.</title>
        <authorList>
            <person name="Morgan W.R."/>
            <person name="Tartar A."/>
        </authorList>
    </citation>
    <scope>NUCLEOTIDE SEQUENCE</scope>
    <source>
        <strain evidence="2">ARSEF 373</strain>
    </source>
</reference>
<evidence type="ECO:0000256" key="1">
    <source>
        <dbReference type="SAM" id="MobiDB-lite"/>
    </source>
</evidence>
<proteinExistence type="predicted"/>
<dbReference type="Proteomes" id="UP001146120">
    <property type="component" value="Unassembled WGS sequence"/>
</dbReference>
<dbReference type="EMBL" id="DAKRPA010000036">
    <property type="protein sequence ID" value="DBA02115.1"/>
    <property type="molecule type" value="Genomic_DNA"/>
</dbReference>
<evidence type="ECO:0000313" key="2">
    <source>
        <dbReference type="EMBL" id="DBA02115.1"/>
    </source>
</evidence>
<dbReference type="PANTHER" id="PTHR35796:SF3">
    <property type="entry name" value="BHLH DOMAIN-CONTAINING PROTEIN"/>
    <property type="match status" value="1"/>
</dbReference>
<dbReference type="PANTHER" id="PTHR35796">
    <property type="entry name" value="HYPOTHETICAL CYTOSOLIC PROTEIN"/>
    <property type="match status" value="1"/>
</dbReference>
<name>A0AAV2Z893_9STRA</name>
<evidence type="ECO:0000313" key="3">
    <source>
        <dbReference type="Proteomes" id="UP001146120"/>
    </source>
</evidence>